<keyword evidence="4" id="KW-0862">Zinc</keyword>
<name>A0A6L2ML28_TANCI</name>
<dbReference type="InterPro" id="IPR001878">
    <property type="entry name" value="Znf_CCHC"/>
</dbReference>
<dbReference type="SUPFAM" id="SSF56672">
    <property type="entry name" value="DNA/RNA polymerases"/>
    <property type="match status" value="1"/>
</dbReference>
<organism evidence="7">
    <name type="scientific">Tanacetum cinerariifolium</name>
    <name type="common">Dalmatian daisy</name>
    <name type="synonym">Chrysanthemum cinerariifolium</name>
    <dbReference type="NCBI Taxonomy" id="118510"/>
    <lineage>
        <taxon>Eukaryota</taxon>
        <taxon>Viridiplantae</taxon>
        <taxon>Streptophyta</taxon>
        <taxon>Embryophyta</taxon>
        <taxon>Tracheophyta</taxon>
        <taxon>Spermatophyta</taxon>
        <taxon>Magnoliopsida</taxon>
        <taxon>eudicotyledons</taxon>
        <taxon>Gunneridae</taxon>
        <taxon>Pentapetalae</taxon>
        <taxon>asterids</taxon>
        <taxon>campanulids</taxon>
        <taxon>Asterales</taxon>
        <taxon>Asteraceae</taxon>
        <taxon>Asteroideae</taxon>
        <taxon>Anthemideae</taxon>
        <taxon>Anthemidinae</taxon>
        <taxon>Tanacetum</taxon>
    </lineage>
</organism>
<keyword evidence="2" id="KW-0378">Hydrolase</keyword>
<sequence>MLLAMKDEDGCNLNDKENDFMLDNAYRDETLEDLTAAIIMMARIQPAYNNPDTEPKHDAEAVSETYYCWYKLKLLDDDAAMSSASSAVTYTSVYTDFEPGRPVAPPSQDYIPGPEEPHDPDYVPEPIHPEYIPLEDKHVFLVKEQPLPPVDSPTVESPGYVAEEDPEKDPEEYEDDKTKDGLVDYPMDGGDDGDDDDGDSSRDDADDEDEEEEEEHLASADSAVVIPTVELVSPPEGIEPVIPPPFTVDRLLAMPTPPPSSLTSLSPPSPRERLARIASTQALIDVVNAALPSPTLPPLPLSLYMPPPIDRRDDTLESELPPRKRLCLSALGFRYEVGESSTARPTRGQGIDYGFVSTLDAERVDLLMEDRIAYQETILIVEEEAYAAREAWAHSIGLNAATAARYSYPDTAPGDIRRKMGDMQAELLALREQPRDGSHSSYEDNRRNVQTAHPCFYADFMKCQPLNFKGTKGVVGLTRWIKKMESVFNISSCVIENHVKFATCTLLGAALTWWNGQIRSLGPNAYSMTWGVLKKKMTDKYCSEGEIKKLEIELWNLKTKTLDETIELANDFMDQKLRTYAERQTDNKRKVDDSSRNNHGHQQQPIKRQSVTKVYNIGSGERKPYRGNLPKSSGNTNVANAQRDNRANPKGNGCSECGAPRHFKKDCPKLKNKNEGSVNAQGWVYAVENAKKKRNASRDPDSNVVTENNYDVELADGKIVGVMPFGLTNAPVDKKEHREHLKEILELLKKEKLYAKFSKCEFWIPKKLCSAPILALPEGSKDFVVYYDASRKGLGVVLMQREKVIAYASRQLKIHKKNYTTHDLELGSVVFLLCMKFMVSIGVKPLTSIQDEKQFSIGSKWLSIKRRKS</sequence>
<evidence type="ECO:0000313" key="7">
    <source>
        <dbReference type="EMBL" id="GEU74683.1"/>
    </source>
</evidence>
<comment type="caution">
    <text evidence="7">The sequence shown here is derived from an EMBL/GenBank/DDBJ whole genome shotgun (WGS) entry which is preliminary data.</text>
</comment>
<keyword evidence="1" id="KW-0645">Protease</keyword>
<feature type="region of interest" description="Disordered" evidence="5">
    <location>
        <begin position="146"/>
        <end position="225"/>
    </location>
</feature>
<accession>A0A6L2ML28</accession>
<dbReference type="PANTHER" id="PTHR34072">
    <property type="entry name" value="ENZYMATIC POLYPROTEIN-RELATED"/>
    <property type="match status" value="1"/>
</dbReference>
<evidence type="ECO:0000256" key="1">
    <source>
        <dbReference type="ARBA" id="ARBA00022670"/>
    </source>
</evidence>
<evidence type="ECO:0000256" key="4">
    <source>
        <dbReference type="PROSITE-ProRule" id="PRU00047"/>
    </source>
</evidence>
<dbReference type="InterPro" id="IPR043128">
    <property type="entry name" value="Rev_trsase/Diguanyl_cyclase"/>
</dbReference>
<dbReference type="InterPro" id="IPR041577">
    <property type="entry name" value="RT_RNaseH_2"/>
</dbReference>
<dbReference type="InterPro" id="IPR036875">
    <property type="entry name" value="Znf_CCHC_sf"/>
</dbReference>
<dbReference type="PANTHER" id="PTHR34072:SF52">
    <property type="entry name" value="RIBONUCLEASE H"/>
    <property type="match status" value="1"/>
</dbReference>
<feature type="compositionally biased region" description="Acidic residues" evidence="5">
    <location>
        <begin position="162"/>
        <end position="175"/>
    </location>
</feature>
<feature type="domain" description="CCHC-type" evidence="6">
    <location>
        <begin position="654"/>
        <end position="669"/>
    </location>
</feature>
<dbReference type="Pfam" id="PF03732">
    <property type="entry name" value="Retrotrans_gag"/>
    <property type="match status" value="1"/>
</dbReference>
<dbReference type="PROSITE" id="PS50158">
    <property type="entry name" value="ZF_CCHC"/>
    <property type="match status" value="1"/>
</dbReference>
<protein>
    <recommendedName>
        <fullName evidence="6">CCHC-type domain-containing protein</fullName>
    </recommendedName>
</protein>
<feature type="compositionally biased region" description="Basic and acidic residues" evidence="5">
    <location>
        <begin position="581"/>
        <end position="596"/>
    </location>
</feature>
<proteinExistence type="predicted"/>
<evidence type="ECO:0000259" key="6">
    <source>
        <dbReference type="PROSITE" id="PS50158"/>
    </source>
</evidence>
<evidence type="ECO:0000256" key="2">
    <source>
        <dbReference type="ARBA" id="ARBA00022750"/>
    </source>
</evidence>
<feature type="compositionally biased region" description="Acidic residues" evidence="5">
    <location>
        <begin position="189"/>
        <end position="215"/>
    </location>
</feature>
<reference evidence="7" key="1">
    <citation type="journal article" date="2019" name="Sci. Rep.">
        <title>Draft genome of Tanacetum cinerariifolium, the natural source of mosquito coil.</title>
        <authorList>
            <person name="Yamashiro T."/>
            <person name="Shiraishi A."/>
            <person name="Satake H."/>
            <person name="Nakayama K."/>
        </authorList>
    </citation>
    <scope>NUCLEOTIDE SEQUENCE</scope>
</reference>
<dbReference type="SUPFAM" id="SSF57756">
    <property type="entry name" value="Retrovirus zinc finger-like domains"/>
    <property type="match status" value="1"/>
</dbReference>
<gene>
    <name evidence="7" type="ORF">Tci_046661</name>
</gene>
<dbReference type="GO" id="GO:0008270">
    <property type="term" value="F:zinc ion binding"/>
    <property type="evidence" value="ECO:0007669"/>
    <property type="project" value="UniProtKB-KW"/>
</dbReference>
<evidence type="ECO:0000256" key="3">
    <source>
        <dbReference type="ARBA" id="ARBA00023125"/>
    </source>
</evidence>
<dbReference type="Gene3D" id="3.30.70.270">
    <property type="match status" value="1"/>
</dbReference>
<evidence type="ECO:0000256" key="5">
    <source>
        <dbReference type="SAM" id="MobiDB-lite"/>
    </source>
</evidence>
<keyword evidence="4" id="KW-0479">Metal-binding</keyword>
<dbReference type="InterPro" id="IPR043502">
    <property type="entry name" value="DNA/RNA_pol_sf"/>
</dbReference>
<feature type="region of interest" description="Disordered" evidence="5">
    <location>
        <begin position="96"/>
        <end position="128"/>
    </location>
</feature>
<dbReference type="EMBL" id="BKCJ010006933">
    <property type="protein sequence ID" value="GEU74683.1"/>
    <property type="molecule type" value="Genomic_DNA"/>
</dbReference>
<feature type="compositionally biased region" description="Polar residues" evidence="5">
    <location>
        <begin position="600"/>
        <end position="613"/>
    </location>
</feature>
<dbReference type="GO" id="GO:0006508">
    <property type="term" value="P:proteolysis"/>
    <property type="evidence" value="ECO:0007669"/>
    <property type="project" value="UniProtKB-KW"/>
</dbReference>
<dbReference type="Pfam" id="PF17919">
    <property type="entry name" value="RT_RNaseH_2"/>
    <property type="match status" value="1"/>
</dbReference>
<dbReference type="GO" id="GO:0003677">
    <property type="term" value="F:DNA binding"/>
    <property type="evidence" value="ECO:0007669"/>
    <property type="project" value="UniProtKB-KW"/>
</dbReference>
<feature type="region of interest" description="Disordered" evidence="5">
    <location>
        <begin position="581"/>
        <end position="662"/>
    </location>
</feature>
<dbReference type="GO" id="GO:0004190">
    <property type="term" value="F:aspartic-type endopeptidase activity"/>
    <property type="evidence" value="ECO:0007669"/>
    <property type="project" value="UniProtKB-KW"/>
</dbReference>
<keyword evidence="3" id="KW-0238">DNA-binding</keyword>
<dbReference type="InterPro" id="IPR005162">
    <property type="entry name" value="Retrotrans_gag_dom"/>
</dbReference>
<dbReference type="AlphaFoldDB" id="A0A6L2ML28"/>
<keyword evidence="4" id="KW-0863">Zinc-finger</keyword>
<keyword evidence="2" id="KW-0064">Aspartyl protease</keyword>
<feature type="compositionally biased region" description="Polar residues" evidence="5">
    <location>
        <begin position="630"/>
        <end position="642"/>
    </location>
</feature>